<proteinExistence type="predicted"/>
<name>A0A4Y8KR84_9MICO</name>
<dbReference type="RefSeq" id="WP_134174412.1">
    <property type="nucleotide sequence ID" value="NZ_SODI01000001.1"/>
</dbReference>
<gene>
    <name evidence="1" type="ORF">E3T53_09515</name>
</gene>
<keyword evidence="2" id="KW-1185">Reference proteome</keyword>
<dbReference type="Proteomes" id="UP000298218">
    <property type="component" value="Unassembled WGS sequence"/>
</dbReference>
<protein>
    <submittedName>
        <fullName evidence="1">Uncharacterized protein</fullName>
    </submittedName>
</protein>
<sequence length="69" mass="7640">MNDRDDDPPGMDRYTMPEAPRWLKRMFGKVAGPVNPAGKTGNKAKSRLLTGVGFQLVVGFVVHLLNSRQ</sequence>
<comment type="caution">
    <text evidence="1">The sequence shown here is derived from an EMBL/GenBank/DDBJ whole genome shotgun (WGS) entry which is preliminary data.</text>
</comment>
<dbReference type="AlphaFoldDB" id="A0A4Y8KR84"/>
<reference evidence="1 2" key="1">
    <citation type="submission" date="2019-03" db="EMBL/GenBank/DDBJ databases">
        <title>Genomics of glacier-inhabiting Cryobacterium strains.</title>
        <authorList>
            <person name="Liu Q."/>
            <person name="Xin Y.-H."/>
        </authorList>
    </citation>
    <scope>NUCLEOTIDE SEQUENCE [LARGE SCALE GENOMIC DNA]</scope>
    <source>
        <strain evidence="1 2">CGMCC 1.4292</strain>
    </source>
</reference>
<accession>A0A4Y8KR84</accession>
<dbReference type="EMBL" id="SOHQ01000028">
    <property type="protein sequence ID" value="TFD78424.1"/>
    <property type="molecule type" value="Genomic_DNA"/>
</dbReference>
<evidence type="ECO:0000313" key="2">
    <source>
        <dbReference type="Proteomes" id="UP000298218"/>
    </source>
</evidence>
<organism evidence="1 2">
    <name type="scientific">Cryobacterium psychrophilum</name>
    <dbReference type="NCBI Taxonomy" id="41988"/>
    <lineage>
        <taxon>Bacteria</taxon>
        <taxon>Bacillati</taxon>
        <taxon>Actinomycetota</taxon>
        <taxon>Actinomycetes</taxon>
        <taxon>Micrococcales</taxon>
        <taxon>Microbacteriaceae</taxon>
        <taxon>Cryobacterium</taxon>
    </lineage>
</organism>
<evidence type="ECO:0000313" key="1">
    <source>
        <dbReference type="EMBL" id="TFD78424.1"/>
    </source>
</evidence>